<reference evidence="1" key="1">
    <citation type="submission" date="2018-06" db="EMBL/GenBank/DDBJ databases">
        <authorList>
            <person name="Zhirakovskaya E."/>
        </authorList>
    </citation>
    <scope>NUCLEOTIDE SEQUENCE</scope>
</reference>
<gene>
    <name evidence="1" type="ORF">MNBD_GAMMA22-2043</name>
</gene>
<accession>A0A3B1AP30</accession>
<evidence type="ECO:0000313" key="1">
    <source>
        <dbReference type="EMBL" id="VAX01634.1"/>
    </source>
</evidence>
<organism evidence="1">
    <name type="scientific">hydrothermal vent metagenome</name>
    <dbReference type="NCBI Taxonomy" id="652676"/>
    <lineage>
        <taxon>unclassified sequences</taxon>
        <taxon>metagenomes</taxon>
        <taxon>ecological metagenomes</taxon>
    </lineage>
</organism>
<sequence>MANQVVPKGEFYSAVHFDSPKNLLPGIYIVKISILDFKKEEKEKWSPTFSGVGYYELKARVDFSIKTPAGDVDIIHCDPISVEETLLQQFPMEYANLIDAAKNNASDVAPKSKAIYAKTLTGLETLVTGVNLANSKLKWSSGIVTSDSHYKLFSQLGETLASAV</sequence>
<dbReference type="AlphaFoldDB" id="A0A3B1AP30"/>
<protein>
    <submittedName>
        <fullName evidence="1">Uncharacterized protein</fullName>
    </submittedName>
</protein>
<proteinExistence type="predicted"/>
<name>A0A3B1AP30_9ZZZZ</name>
<dbReference type="EMBL" id="UOFS01000049">
    <property type="protein sequence ID" value="VAX01634.1"/>
    <property type="molecule type" value="Genomic_DNA"/>
</dbReference>